<comment type="similarity">
    <text evidence="2">Belongs to the oxidase-dependent Fe transporter (OFeT) (TC 9.A.10.1) family.</text>
</comment>
<feature type="transmembrane region" description="Helical" evidence="6">
    <location>
        <begin position="372"/>
        <end position="394"/>
    </location>
</feature>
<evidence type="ECO:0000256" key="6">
    <source>
        <dbReference type="SAM" id="Phobius"/>
    </source>
</evidence>
<dbReference type="Pfam" id="PF03239">
    <property type="entry name" value="FTR1"/>
    <property type="match status" value="1"/>
</dbReference>
<sequence length="513" mass="57384">MSIRLKKIDNFLKRAYDIDNHYQLKEANTLRKQRATGFMLLLMTVCLLLFSAPVQASESSPTTKEVSTSLTAISKDVKAKQFEKAEERFMQVKRWWSQNKQKVKQKSYELAGDIDHGIAEVSLRLLNQEQKKALAATDQLRIFIQNYESGAFTDNNGKTTITLQTYIVKLKQTQALVQKKQYPEASIQIQDLTTQWLSVEGEVVSQSQAAYDNAERDLMLLGAAINNPEQQASTGKILNRMIISLEPLADVSYTWFDAALIPFREGLEALLIIATLLTFTKRTKSRSASRWVVGGTVAGLLASLGLGLIVAFWLSTVAFGNNNNLINGWAGLIASIMMLYVSYWLHRNSDIKKWNTFLQTKSEQAISGGKKISFAVLAFLAILREGLETVVFLIGMAGRMTMEELILGIVVGLGVLVLIAFFILKFSNYLPMKPFFMASSAVVFYLCFKFMGSGIHSLQLAGVVPSIVQDYLPSVPALSIYPSWYSFLPQLVLVIFGVSTMIYMQIHKRKGVK</sequence>
<feature type="transmembrane region" description="Helical" evidence="6">
    <location>
        <begin position="436"/>
        <end position="464"/>
    </location>
</feature>
<evidence type="ECO:0000256" key="5">
    <source>
        <dbReference type="ARBA" id="ARBA00023136"/>
    </source>
</evidence>
<proteinExistence type="inferred from homology"/>
<dbReference type="AlphaFoldDB" id="D7UX13"/>
<evidence type="ECO:0000256" key="1">
    <source>
        <dbReference type="ARBA" id="ARBA00004141"/>
    </source>
</evidence>
<keyword evidence="3 6" id="KW-0812">Transmembrane</keyword>
<dbReference type="InterPro" id="IPR004923">
    <property type="entry name" value="FTR1/Fip1/EfeU"/>
</dbReference>
<dbReference type="GO" id="GO:0015093">
    <property type="term" value="F:ferrous iron transmembrane transporter activity"/>
    <property type="evidence" value="ECO:0007669"/>
    <property type="project" value="TreeGrafter"/>
</dbReference>
<keyword evidence="5 6" id="KW-0472">Membrane</keyword>
<comment type="caution">
    <text evidence="7">The sequence shown here is derived from an EMBL/GenBank/DDBJ whole genome shotgun (WGS) entry which is preliminary data.</text>
</comment>
<dbReference type="eggNOG" id="COG0672">
    <property type="taxonomic scope" value="Bacteria"/>
</dbReference>
<organism evidence="7 8">
    <name type="scientific">Listeria grayi DSM 20601</name>
    <dbReference type="NCBI Taxonomy" id="525367"/>
    <lineage>
        <taxon>Bacteria</taxon>
        <taxon>Bacillati</taxon>
        <taxon>Bacillota</taxon>
        <taxon>Bacilli</taxon>
        <taxon>Bacillales</taxon>
        <taxon>Listeriaceae</taxon>
        <taxon>Listeria</taxon>
    </lineage>
</organism>
<accession>D7UX13</accession>
<dbReference type="EMBL" id="ACCR02000003">
    <property type="protein sequence ID" value="EFI84221.1"/>
    <property type="molecule type" value="Genomic_DNA"/>
</dbReference>
<dbReference type="HOGENOM" id="CLU_023979_0_0_9"/>
<reference evidence="7" key="1">
    <citation type="submission" date="2010-06" db="EMBL/GenBank/DDBJ databases">
        <authorList>
            <person name="Muzny D."/>
            <person name="Qin X."/>
            <person name="Buhay C."/>
            <person name="Dugan-Rocha S."/>
            <person name="Ding Y."/>
            <person name="Chen G."/>
            <person name="Hawes A."/>
            <person name="Holder M."/>
            <person name="Jhangiani S."/>
            <person name="Johnson A."/>
            <person name="Khan Z."/>
            <person name="Li Z."/>
            <person name="Liu W."/>
            <person name="Liu X."/>
            <person name="Perez L."/>
            <person name="Shen H."/>
            <person name="Wang Q."/>
            <person name="Watt J."/>
            <person name="Xi L."/>
            <person name="Xin Y."/>
            <person name="Zhou J."/>
            <person name="Deng J."/>
            <person name="Jiang H."/>
            <person name="Liu Y."/>
            <person name="Qu J."/>
            <person name="Song X.-Z."/>
            <person name="Zhang L."/>
            <person name="Villasana D."/>
            <person name="Johnson A."/>
            <person name="Liu J."/>
            <person name="Liyanage D."/>
            <person name="Lorensuhewa L."/>
            <person name="Robinson T."/>
            <person name="Song A."/>
            <person name="Song B.-B."/>
            <person name="Dinh H."/>
            <person name="Thornton R."/>
            <person name="Coyle M."/>
            <person name="Francisco L."/>
            <person name="Jackson L."/>
            <person name="Javaid M."/>
            <person name="Korchina V."/>
            <person name="Kovar C."/>
            <person name="Mata R."/>
            <person name="Mathew T."/>
            <person name="Ngo R."/>
            <person name="Nguyen L."/>
            <person name="Nguyen N."/>
            <person name="Okwuonu G."/>
            <person name="Ongeri F."/>
            <person name="Pham C."/>
            <person name="Simmons D."/>
            <person name="Wilczek-Boney K."/>
            <person name="Hale W."/>
            <person name="Jakkamsetti A."/>
            <person name="Pham P."/>
            <person name="Ruth R."/>
            <person name="San Lucas F."/>
            <person name="Warren J."/>
            <person name="Zhang J."/>
            <person name="Zhao Z."/>
            <person name="Zhou C."/>
            <person name="Zhu D."/>
            <person name="Lee S."/>
            <person name="Bess C."/>
            <person name="Blankenburg K."/>
            <person name="Forbes L."/>
            <person name="Fu Q."/>
            <person name="Gubbala S."/>
            <person name="Hirani K."/>
            <person name="Jayaseelan J.C."/>
            <person name="Lara F."/>
            <person name="Munidasa M."/>
            <person name="Palculict T."/>
            <person name="Patil S."/>
            <person name="Pu L.-L."/>
            <person name="Saada N."/>
            <person name="Tang L."/>
            <person name="Weissenberger G."/>
            <person name="Zhu Y."/>
            <person name="Hemphill L."/>
            <person name="Shang Y."/>
            <person name="Youmans B."/>
            <person name="Ayvaz T."/>
            <person name="Ross M."/>
            <person name="Santibanez J."/>
            <person name="Aqrawi P."/>
            <person name="Gross S."/>
            <person name="Joshi V."/>
            <person name="Fowler G."/>
            <person name="Nazareth L."/>
            <person name="Reid J."/>
            <person name="Worley K."/>
            <person name="Petrosino J."/>
            <person name="Highlander S."/>
            <person name="Gibbs R."/>
        </authorList>
    </citation>
    <scope>NUCLEOTIDE SEQUENCE [LARGE SCALE GENOMIC DNA]</scope>
    <source>
        <strain evidence="7">DSM 20601</strain>
    </source>
</reference>
<protein>
    <submittedName>
        <fullName evidence="7">Iron permease FTR1 family</fullName>
    </submittedName>
</protein>
<dbReference type="Proteomes" id="UP000010119">
    <property type="component" value="Unassembled WGS sequence"/>
</dbReference>
<dbReference type="GO" id="GO:0033573">
    <property type="term" value="C:high-affinity iron permease complex"/>
    <property type="evidence" value="ECO:0007669"/>
    <property type="project" value="InterPro"/>
</dbReference>
<name>D7UX13_LISGR</name>
<dbReference type="PANTHER" id="PTHR31632:SF2">
    <property type="entry name" value="PLASMA MEMBRANE IRON PERMEASE"/>
    <property type="match status" value="1"/>
</dbReference>
<feature type="transmembrane region" description="Helical" evidence="6">
    <location>
        <begin position="484"/>
        <end position="504"/>
    </location>
</feature>
<gene>
    <name evidence="7" type="ORF">HMPREF0556_10774</name>
</gene>
<evidence type="ECO:0000313" key="7">
    <source>
        <dbReference type="EMBL" id="EFI84221.1"/>
    </source>
</evidence>
<feature type="transmembrane region" description="Helical" evidence="6">
    <location>
        <begin position="291"/>
        <end position="314"/>
    </location>
</feature>
<evidence type="ECO:0000256" key="4">
    <source>
        <dbReference type="ARBA" id="ARBA00022989"/>
    </source>
</evidence>
<evidence type="ECO:0000313" key="8">
    <source>
        <dbReference type="Proteomes" id="UP000010119"/>
    </source>
</evidence>
<evidence type="ECO:0000256" key="2">
    <source>
        <dbReference type="ARBA" id="ARBA00008333"/>
    </source>
</evidence>
<feature type="transmembrane region" description="Helical" evidence="6">
    <location>
        <begin position="406"/>
        <end position="424"/>
    </location>
</feature>
<evidence type="ECO:0000256" key="3">
    <source>
        <dbReference type="ARBA" id="ARBA00022692"/>
    </source>
</evidence>
<keyword evidence="4 6" id="KW-1133">Transmembrane helix</keyword>
<feature type="transmembrane region" description="Helical" evidence="6">
    <location>
        <begin position="326"/>
        <end position="345"/>
    </location>
</feature>
<comment type="subcellular location">
    <subcellularLocation>
        <location evidence="1">Membrane</location>
        <topology evidence="1">Multi-pass membrane protein</topology>
    </subcellularLocation>
</comment>
<dbReference type="PANTHER" id="PTHR31632">
    <property type="entry name" value="IRON TRANSPORTER FTH1"/>
    <property type="match status" value="1"/>
</dbReference>
<dbReference type="STRING" id="525367.HMPREF0556_10774"/>
<keyword evidence="8" id="KW-1185">Reference proteome</keyword>